<dbReference type="InterPro" id="IPR011335">
    <property type="entry name" value="Restrct_endonuc-II-like"/>
</dbReference>
<reference evidence="2" key="1">
    <citation type="journal article" date="2021" name="Proc. Natl. Acad. Sci. U.S.A.">
        <title>A Catalog of Tens of Thousands of Viruses from Human Metagenomes Reveals Hidden Associations with Chronic Diseases.</title>
        <authorList>
            <person name="Tisza M.J."/>
            <person name="Buck C.B."/>
        </authorList>
    </citation>
    <scope>NUCLEOTIDE SEQUENCE</scope>
    <source>
        <strain evidence="2">CtbEa13</strain>
    </source>
</reference>
<feature type="domain" description="PD-(D/E)XK endonuclease-like" evidence="1">
    <location>
        <begin position="3"/>
        <end position="202"/>
    </location>
</feature>
<name>A0A8S5VBF1_9CAUD</name>
<accession>A0A8S5VBF1</accession>
<dbReference type="SUPFAM" id="SSF52980">
    <property type="entry name" value="Restriction endonuclease-like"/>
    <property type="match status" value="1"/>
</dbReference>
<evidence type="ECO:0000313" key="2">
    <source>
        <dbReference type="EMBL" id="DAG04016.1"/>
    </source>
</evidence>
<dbReference type="InterPro" id="IPR011604">
    <property type="entry name" value="PDDEXK-like_dom_sf"/>
</dbReference>
<dbReference type="EMBL" id="BK016237">
    <property type="protein sequence ID" value="DAG04016.1"/>
    <property type="molecule type" value="Genomic_DNA"/>
</dbReference>
<protein>
    <submittedName>
        <fullName evidence="2">PD-(D/E)XK nuclease superfamily protein</fullName>
    </submittedName>
</protein>
<dbReference type="InterPro" id="IPR038726">
    <property type="entry name" value="PDDEXK_AddAB-type"/>
</dbReference>
<dbReference type="Gene3D" id="3.90.320.10">
    <property type="match status" value="1"/>
</dbReference>
<sequence>MKLSHSKLSTILSCPMSYYLSYVMGISKKDTKPALAIGSAVHWGIEHNTEDLTDYWKDNGSFRSRDDYGRDQLLAEAMVHGYMKHKDEIFEQMLTDPETGNKLQLIEETHELYVTGKLKSKIKGVEFHDFVGIVDLLLLTDKGFIIIDYKTSSQVPDWNNYLDQIYRYIFLLQTAFPEVPVVKVGIINIRKTGIRQKKAENMFQFLKRMQFEYEVNDEEYVVYHEYPMATISKSRIDEYVLNLSKMADTAQVIADGGCFYINFTAANGPYRSDFWDIFYKTPGAEVLYKISDRLWDAETGTYLNSRDCNATDMEVIDHDDILNKYSKFKEILDQYGEELGLALIMKDYIVDEDLFARYYETYCHEKTESKQSVNSAK</sequence>
<evidence type="ECO:0000259" key="1">
    <source>
        <dbReference type="Pfam" id="PF12705"/>
    </source>
</evidence>
<organism evidence="2">
    <name type="scientific">Myoviridae sp. ctbEa13</name>
    <dbReference type="NCBI Taxonomy" id="2825136"/>
    <lineage>
        <taxon>Viruses</taxon>
        <taxon>Duplodnaviria</taxon>
        <taxon>Heunggongvirae</taxon>
        <taxon>Uroviricota</taxon>
        <taxon>Caudoviricetes</taxon>
    </lineage>
</organism>
<proteinExistence type="predicted"/>
<dbReference type="Pfam" id="PF12705">
    <property type="entry name" value="PDDEXK_1"/>
    <property type="match status" value="1"/>
</dbReference>